<feature type="signal peptide" evidence="1">
    <location>
        <begin position="1"/>
        <end position="17"/>
    </location>
</feature>
<keyword evidence="1" id="KW-0732">Signal</keyword>
<comment type="caution">
    <text evidence="2">The sequence shown here is derived from an EMBL/GenBank/DDBJ whole genome shotgun (WGS) entry which is preliminary data.</text>
</comment>
<accession>A0A831RY42</accession>
<name>A0A831RY42_9GAMM</name>
<dbReference type="PROSITE" id="PS51257">
    <property type="entry name" value="PROKAR_LIPOPROTEIN"/>
    <property type="match status" value="1"/>
</dbReference>
<dbReference type="Pfam" id="PF13698">
    <property type="entry name" value="DUF4156"/>
    <property type="match status" value="1"/>
</dbReference>
<evidence type="ECO:0000256" key="1">
    <source>
        <dbReference type="SAM" id="SignalP"/>
    </source>
</evidence>
<dbReference type="EMBL" id="DRLF01000375">
    <property type="protein sequence ID" value="HEC07350.1"/>
    <property type="molecule type" value="Genomic_DNA"/>
</dbReference>
<dbReference type="AlphaFoldDB" id="A0A831RY42"/>
<reference evidence="2" key="1">
    <citation type="journal article" date="2020" name="mSystems">
        <title>Genome- and Community-Level Interaction Insights into Carbon Utilization and Element Cycling Functions of Hydrothermarchaeota in Hydrothermal Sediment.</title>
        <authorList>
            <person name="Zhou Z."/>
            <person name="Liu Y."/>
            <person name="Xu W."/>
            <person name="Pan J."/>
            <person name="Luo Z.H."/>
            <person name="Li M."/>
        </authorList>
    </citation>
    <scope>NUCLEOTIDE SEQUENCE [LARGE SCALE GENOMIC DNA]</scope>
    <source>
        <strain evidence="2">HyVt-458</strain>
    </source>
</reference>
<proteinExistence type="predicted"/>
<evidence type="ECO:0000313" key="2">
    <source>
        <dbReference type="EMBL" id="HEC07350.1"/>
    </source>
</evidence>
<gene>
    <name evidence="2" type="ORF">ENJ12_10880</name>
</gene>
<sequence length="113" mass="12390">MKIASLFSILLLLGACANLPLEKEAAAVRIYFSPFEKTGCEYKGEVVGSDGNMLTFWFISNTDLVQGALNDLRNDAYHLGGDTVFILRDQLSFTTSTTFLGSVYRCGKQPPAQ</sequence>
<dbReference type="Proteomes" id="UP000886339">
    <property type="component" value="Unassembled WGS sequence"/>
</dbReference>
<feature type="chain" id="PRO_5032790507" evidence="1">
    <location>
        <begin position="18"/>
        <end position="113"/>
    </location>
</feature>
<organism evidence="2">
    <name type="scientific">Thiolapillus brandeum</name>
    <dbReference type="NCBI Taxonomy" id="1076588"/>
    <lineage>
        <taxon>Bacteria</taxon>
        <taxon>Pseudomonadati</taxon>
        <taxon>Pseudomonadota</taxon>
        <taxon>Gammaproteobacteria</taxon>
        <taxon>Chromatiales</taxon>
        <taxon>Sedimenticolaceae</taxon>
        <taxon>Thiolapillus</taxon>
    </lineage>
</organism>
<dbReference type="InterPro" id="IPR025294">
    <property type="entry name" value="DUF4156"/>
</dbReference>
<protein>
    <submittedName>
        <fullName evidence="2">DUF4156 domain-containing protein</fullName>
    </submittedName>
</protein>